<dbReference type="Proteomes" id="UP000001357">
    <property type="component" value="Unassembled WGS sequence"/>
</dbReference>
<sequence>MAGAPRVWRVVGLLCLVVGYSLGQEVLPVDGPVPGDLARDFEVNLTDGRVFSFEQRAVTHRPLVVFVFNASDPFDGAMLGYANGSQEFFALNASLPVDFLFLGSDAESLVYLKNWRAQELQKLPSALALQWASKLMIAAAPVPDLLAHDPTHALLNTLASWTTLTRAIAWSSLDGNWTSTVRLDGRFQYCNVVEWTNHSPSSPTQAWPAAGLQLKLIENPCAPVPENLVSLVGLADLTGHAGCSADEAAQYIMGSNATGVVVMVDDAPSSFPLLGQGSFEDNGLWDGNDDHGFCSAIARHDSLLKQLRNSQAVNMTYVTAPRAGAFIGLDHQGRWAEMGAPINPTLMLLGWQAEFLDYQQRLAQNLSRPALEVPIFTPAIGEQASATVVIPVQASNASLIWLEARMSCQGSFDLDCDMWDHVHTVSVTCDGKPSTSGVGEQDVQASEIGRWVTPYRRRVGHWLTDVTTYGAQLRPGARCQFNLSATDNGSPWVFKLSLRYPLDNDPGLLHGVPVAMNRLFNTSELSTFDGTYNTRDALQIAAPAQLPAGQRRAYLTAIITGHGSMEFVPSNHTFLVNGHAFSVAFLEPLDQMACARRAAEGVEPNGHGAIWFGRDGWCNGMKVDSWLADVTTAIADSNTIEYQAFQYDTGRWVQPNSTDGYMRVTSNLVWVQAP</sequence>
<dbReference type="SUPFAM" id="SSF49742">
    <property type="entry name" value="PHM/PNGase F"/>
    <property type="match status" value="1"/>
</dbReference>
<dbReference type="Gene3D" id="2.60.120.230">
    <property type="match status" value="2"/>
</dbReference>
<reference evidence="4 5" key="1">
    <citation type="journal article" date="2008" name="Nature">
        <title>The genome of the choanoflagellate Monosiga brevicollis and the origin of metazoans.</title>
        <authorList>
            <consortium name="JGI Sequencing"/>
            <person name="King N."/>
            <person name="Westbrook M.J."/>
            <person name="Young S.L."/>
            <person name="Kuo A."/>
            <person name="Abedin M."/>
            <person name="Chapman J."/>
            <person name="Fairclough S."/>
            <person name="Hellsten U."/>
            <person name="Isogai Y."/>
            <person name="Letunic I."/>
            <person name="Marr M."/>
            <person name="Pincus D."/>
            <person name="Putnam N."/>
            <person name="Rokas A."/>
            <person name="Wright K.J."/>
            <person name="Zuzow R."/>
            <person name="Dirks W."/>
            <person name="Good M."/>
            <person name="Goodstein D."/>
            <person name="Lemons D."/>
            <person name="Li W."/>
            <person name="Lyons J.B."/>
            <person name="Morris A."/>
            <person name="Nichols S."/>
            <person name="Richter D.J."/>
            <person name="Salamov A."/>
            <person name="Bork P."/>
            <person name="Lim W.A."/>
            <person name="Manning G."/>
            <person name="Miller W.T."/>
            <person name="McGinnis W."/>
            <person name="Shapiro H."/>
            <person name="Tjian R."/>
            <person name="Grigoriev I.V."/>
            <person name="Rokhsar D."/>
        </authorList>
    </citation>
    <scope>NUCLEOTIDE SEQUENCE [LARGE SCALE GENOMIC DNA]</scope>
    <source>
        <strain evidence="5">MX1 / ATCC 50154</strain>
    </source>
</reference>
<dbReference type="OMA" id="DNGSPWV"/>
<name>A9V5E1_MONBE</name>
<evidence type="ECO:0000259" key="3">
    <source>
        <dbReference type="SMART" id="SM01290"/>
    </source>
</evidence>
<dbReference type="InterPro" id="IPR015196">
    <property type="entry name" value="PngaseF_N"/>
</dbReference>
<dbReference type="InterPro" id="IPR014784">
    <property type="entry name" value="Cu2_ascorb_mOase-like_C"/>
</dbReference>
<evidence type="ECO:0000256" key="2">
    <source>
        <dbReference type="SAM" id="SignalP"/>
    </source>
</evidence>
<dbReference type="EMBL" id="CH991560">
    <property type="protein sequence ID" value="EDQ87266.1"/>
    <property type="molecule type" value="Genomic_DNA"/>
</dbReference>
<dbReference type="STRING" id="81824.A9V5E1"/>
<gene>
    <name evidence="4" type="ORF">MONBRDRAFT_27478</name>
</gene>
<organism evidence="4 5">
    <name type="scientific">Monosiga brevicollis</name>
    <name type="common">Choanoflagellate</name>
    <dbReference type="NCBI Taxonomy" id="81824"/>
    <lineage>
        <taxon>Eukaryota</taxon>
        <taxon>Choanoflagellata</taxon>
        <taxon>Craspedida</taxon>
        <taxon>Salpingoecidae</taxon>
        <taxon>Monosiga</taxon>
    </lineage>
</organism>
<accession>A9V5E1</accession>
<dbReference type="KEGG" id="mbr:MONBRDRAFT_27478"/>
<dbReference type="GO" id="GO:0016715">
    <property type="term" value="F:oxidoreductase activity, acting on paired donors, with incorporation or reduction of molecular oxygen, reduced ascorbate as one donor, and incorporation of one atom of oxygen"/>
    <property type="evidence" value="ECO:0007669"/>
    <property type="project" value="InterPro"/>
</dbReference>
<dbReference type="AlphaFoldDB" id="A9V5E1"/>
<keyword evidence="1" id="KW-1015">Disulfide bond</keyword>
<dbReference type="GeneID" id="5893215"/>
<keyword evidence="5" id="KW-1185">Reference proteome</keyword>
<evidence type="ECO:0000313" key="5">
    <source>
        <dbReference type="Proteomes" id="UP000001357"/>
    </source>
</evidence>
<proteinExistence type="predicted"/>
<dbReference type="InParanoid" id="A9V5E1"/>
<protein>
    <recommendedName>
        <fullName evidence="3">Peptide-N-glycosidase F N-terminal domain-containing protein</fullName>
    </recommendedName>
</protein>
<dbReference type="PANTHER" id="PTHR39319:SF1">
    <property type="entry name" value="SI:DKEY-256H2.1"/>
    <property type="match status" value="1"/>
</dbReference>
<dbReference type="RefSeq" id="XP_001747879.1">
    <property type="nucleotide sequence ID" value="XM_001747827.1"/>
</dbReference>
<feature type="chain" id="PRO_5002742811" description="Peptide-N-glycosidase F N-terminal domain-containing protein" evidence="2">
    <location>
        <begin position="24"/>
        <end position="674"/>
    </location>
</feature>
<dbReference type="SMART" id="SM01290">
    <property type="entry name" value="N-glycanase_N"/>
    <property type="match status" value="1"/>
</dbReference>
<dbReference type="PANTHER" id="PTHR39319">
    <property type="entry name" value="SI:DKEY-256H2.1"/>
    <property type="match status" value="1"/>
</dbReference>
<feature type="domain" description="Peptide-N-glycosidase F N-terminal" evidence="3">
    <location>
        <begin position="372"/>
        <end position="500"/>
    </location>
</feature>
<dbReference type="InterPro" id="IPR053251">
    <property type="entry name" value="N-glycanase"/>
</dbReference>
<dbReference type="eggNOG" id="ENOG502QTYJ">
    <property type="taxonomic scope" value="Eukaryota"/>
</dbReference>
<dbReference type="Pfam" id="PF09113">
    <property type="entry name" value="N-glycanase_C"/>
    <property type="match status" value="1"/>
</dbReference>
<dbReference type="InterPro" id="IPR008977">
    <property type="entry name" value="PHM/PNGase_F_dom_sf"/>
</dbReference>
<feature type="signal peptide" evidence="2">
    <location>
        <begin position="1"/>
        <end position="23"/>
    </location>
</feature>
<dbReference type="InterPro" id="IPR015197">
    <property type="entry name" value="PngaseF_C"/>
</dbReference>
<evidence type="ECO:0000313" key="4">
    <source>
        <dbReference type="EMBL" id="EDQ87266.1"/>
    </source>
</evidence>
<evidence type="ECO:0000256" key="1">
    <source>
        <dbReference type="ARBA" id="ARBA00023157"/>
    </source>
</evidence>
<keyword evidence="2" id="KW-0732">Signal</keyword>